<organism evidence="1 2">
    <name type="scientific">Campylobacter gastrosuis</name>
    <dbReference type="NCBI Taxonomy" id="2974576"/>
    <lineage>
        <taxon>Bacteria</taxon>
        <taxon>Pseudomonadati</taxon>
        <taxon>Campylobacterota</taxon>
        <taxon>Epsilonproteobacteria</taxon>
        <taxon>Campylobacterales</taxon>
        <taxon>Campylobacteraceae</taxon>
        <taxon>Campylobacter</taxon>
    </lineage>
</organism>
<keyword evidence="2" id="KW-1185">Reference proteome</keyword>
<reference evidence="1" key="2">
    <citation type="journal article" date="2023" name="Microorganisms">
        <title>Isolation and Genomic Characteristics of Cat-Borne Campylobacter felis sp. nov. and Sheep-Borne Campylobacter ovis sp. nov.</title>
        <authorList>
            <person name="Wang H."/>
            <person name="Li Y."/>
            <person name="Gu Y."/>
            <person name="Zhou G."/>
            <person name="Chen X."/>
            <person name="Zhang X."/>
            <person name="Shao Z."/>
            <person name="Zhang J."/>
            <person name="Zhang M."/>
        </authorList>
    </citation>
    <scope>NUCLEOTIDE SEQUENCE</scope>
    <source>
        <strain evidence="1">PS10</strain>
    </source>
</reference>
<protein>
    <submittedName>
        <fullName evidence="1">Uncharacterized protein</fullName>
    </submittedName>
</protein>
<name>A0ABT7HSX1_9BACT</name>
<dbReference type="Proteomes" id="UP001173801">
    <property type="component" value="Unassembled WGS sequence"/>
</dbReference>
<reference evidence="1" key="1">
    <citation type="submission" date="2022-08" db="EMBL/GenBank/DDBJ databases">
        <authorList>
            <person name="Wang H."/>
        </authorList>
    </citation>
    <scope>NUCLEOTIDE SEQUENCE</scope>
    <source>
        <strain evidence="1">PS10</strain>
    </source>
</reference>
<dbReference type="EMBL" id="JANURM010000035">
    <property type="protein sequence ID" value="MDL0090022.1"/>
    <property type="molecule type" value="Genomic_DNA"/>
</dbReference>
<evidence type="ECO:0000313" key="2">
    <source>
        <dbReference type="Proteomes" id="UP001173801"/>
    </source>
</evidence>
<gene>
    <name evidence="1" type="ORF">NYG85_11715</name>
</gene>
<comment type="caution">
    <text evidence="1">The sequence shown here is derived from an EMBL/GenBank/DDBJ whole genome shotgun (WGS) entry which is preliminary data.</text>
</comment>
<proteinExistence type="predicted"/>
<accession>A0ABT7HSX1</accession>
<dbReference type="RefSeq" id="WP_284938826.1">
    <property type="nucleotide sequence ID" value="NZ_JANURM010000035.1"/>
</dbReference>
<evidence type="ECO:0000313" key="1">
    <source>
        <dbReference type="EMBL" id="MDL0090022.1"/>
    </source>
</evidence>
<sequence>MKRLILKLFRLLKPRSGLIKKHNIFKNFGGVKWKIFYITT</sequence>